<reference evidence="2" key="1">
    <citation type="submission" date="2025-08" db="UniProtKB">
        <authorList>
            <consortium name="RefSeq"/>
        </authorList>
    </citation>
    <scope>IDENTIFICATION</scope>
</reference>
<dbReference type="Proteomes" id="UP000694850">
    <property type="component" value="Unplaced"/>
</dbReference>
<proteinExistence type="predicted"/>
<evidence type="ECO:0000313" key="1">
    <source>
        <dbReference type="Proteomes" id="UP000694850"/>
    </source>
</evidence>
<name>A0AC54ZC41_ORYAF</name>
<sequence length="227" mass="25848">MDQENHSRMTEFVLHGLSGARELQLLYFVFFTLFYSSLLLGNLLIVLTVLSEPVLHTPMYFLLSNLSFIDAYLSTLATPNMIFDFFMEHNTISFEGCMAQIFFGHIISGGDMMLLVSMAYDRYVAICRPLHYTAIMSIRKCAGLVVASWLIGFLHSASQLFFIVNLPFCGPNNVDSFFCDLLLVIKLVCTDTYIFEILIRLNTDILGLCCFVLLFISYTVILVTMQR</sequence>
<gene>
    <name evidence="2" type="primary">LOC103212208</name>
</gene>
<protein>
    <submittedName>
        <fullName evidence="2">Olfactory receptor 4K3-like</fullName>
    </submittedName>
</protein>
<evidence type="ECO:0000313" key="2">
    <source>
        <dbReference type="RefSeq" id="XP_042639257.1"/>
    </source>
</evidence>
<dbReference type="RefSeq" id="XP_042639257.1">
    <property type="nucleotide sequence ID" value="XM_042783323.1"/>
</dbReference>
<accession>A0AC54ZC41</accession>
<organism evidence="1 2">
    <name type="scientific">Orycteropus afer afer</name>
    <dbReference type="NCBI Taxonomy" id="1230840"/>
    <lineage>
        <taxon>Eukaryota</taxon>
        <taxon>Metazoa</taxon>
        <taxon>Chordata</taxon>
        <taxon>Craniata</taxon>
        <taxon>Vertebrata</taxon>
        <taxon>Euteleostomi</taxon>
        <taxon>Mammalia</taxon>
        <taxon>Eutheria</taxon>
        <taxon>Afrotheria</taxon>
        <taxon>Tubulidentata</taxon>
        <taxon>Orycteropodidae</taxon>
        <taxon>Orycteropus</taxon>
    </lineage>
</organism>
<keyword evidence="1" id="KW-1185">Reference proteome</keyword>